<dbReference type="GO" id="GO:0003700">
    <property type="term" value="F:DNA-binding transcription factor activity"/>
    <property type="evidence" value="ECO:0007669"/>
    <property type="project" value="TreeGrafter"/>
</dbReference>
<protein>
    <submittedName>
        <fullName evidence="6">Transcriptional regulator</fullName>
    </submittedName>
</protein>
<dbReference type="AlphaFoldDB" id="A0A8J4E2K7"/>
<name>A0A8J4E2K7_9ACTN</name>
<dbReference type="Proteomes" id="UP000612585">
    <property type="component" value="Unassembled WGS sequence"/>
</dbReference>
<dbReference type="InterPro" id="IPR050109">
    <property type="entry name" value="HTH-type_TetR-like_transc_reg"/>
</dbReference>
<evidence type="ECO:0000256" key="4">
    <source>
        <dbReference type="PROSITE-ProRule" id="PRU00335"/>
    </source>
</evidence>
<reference evidence="6" key="1">
    <citation type="submission" date="2021-01" db="EMBL/GenBank/DDBJ databases">
        <title>Whole genome shotgun sequence of Virgisporangium aurantiacum NBRC 16421.</title>
        <authorList>
            <person name="Komaki H."/>
            <person name="Tamura T."/>
        </authorList>
    </citation>
    <scope>NUCLEOTIDE SEQUENCE</scope>
    <source>
        <strain evidence="6">NBRC 16421</strain>
    </source>
</reference>
<evidence type="ECO:0000256" key="3">
    <source>
        <dbReference type="ARBA" id="ARBA00023163"/>
    </source>
</evidence>
<dbReference type="PROSITE" id="PS50977">
    <property type="entry name" value="HTH_TETR_2"/>
    <property type="match status" value="1"/>
</dbReference>
<evidence type="ECO:0000259" key="5">
    <source>
        <dbReference type="PROSITE" id="PS50977"/>
    </source>
</evidence>
<keyword evidence="1" id="KW-0805">Transcription regulation</keyword>
<keyword evidence="2 4" id="KW-0238">DNA-binding</keyword>
<dbReference type="SUPFAM" id="SSF46689">
    <property type="entry name" value="Homeodomain-like"/>
    <property type="match status" value="1"/>
</dbReference>
<dbReference type="InterPro" id="IPR036271">
    <property type="entry name" value="Tet_transcr_reg_TetR-rel_C_sf"/>
</dbReference>
<dbReference type="Gene3D" id="1.10.357.10">
    <property type="entry name" value="Tetracycline Repressor, domain 2"/>
    <property type="match status" value="1"/>
</dbReference>
<dbReference type="EMBL" id="BOPG01000044">
    <property type="protein sequence ID" value="GIJ59066.1"/>
    <property type="molecule type" value="Genomic_DNA"/>
</dbReference>
<feature type="DNA-binding region" description="H-T-H motif" evidence="4">
    <location>
        <begin position="41"/>
        <end position="60"/>
    </location>
</feature>
<organism evidence="6 7">
    <name type="scientific">Virgisporangium aurantiacum</name>
    <dbReference type="NCBI Taxonomy" id="175570"/>
    <lineage>
        <taxon>Bacteria</taxon>
        <taxon>Bacillati</taxon>
        <taxon>Actinomycetota</taxon>
        <taxon>Actinomycetes</taxon>
        <taxon>Micromonosporales</taxon>
        <taxon>Micromonosporaceae</taxon>
        <taxon>Virgisporangium</taxon>
    </lineage>
</organism>
<dbReference type="InterPro" id="IPR001647">
    <property type="entry name" value="HTH_TetR"/>
</dbReference>
<dbReference type="Pfam" id="PF16859">
    <property type="entry name" value="TetR_C_11"/>
    <property type="match status" value="1"/>
</dbReference>
<accession>A0A8J4E2K7</accession>
<comment type="caution">
    <text evidence="6">The sequence shown here is derived from an EMBL/GenBank/DDBJ whole genome shotgun (WGS) entry which is preliminary data.</text>
</comment>
<keyword evidence="3" id="KW-0804">Transcription</keyword>
<feature type="domain" description="HTH tetR-type" evidence="5">
    <location>
        <begin position="18"/>
        <end position="78"/>
    </location>
</feature>
<dbReference type="Gene3D" id="1.10.10.60">
    <property type="entry name" value="Homeodomain-like"/>
    <property type="match status" value="1"/>
</dbReference>
<evidence type="ECO:0000313" key="6">
    <source>
        <dbReference type="EMBL" id="GIJ59066.1"/>
    </source>
</evidence>
<gene>
    <name evidence="6" type="ORF">Vau01_065820</name>
</gene>
<evidence type="ECO:0000313" key="7">
    <source>
        <dbReference type="Proteomes" id="UP000612585"/>
    </source>
</evidence>
<dbReference type="Pfam" id="PF00440">
    <property type="entry name" value="TetR_N"/>
    <property type="match status" value="1"/>
</dbReference>
<dbReference type="InterPro" id="IPR009057">
    <property type="entry name" value="Homeodomain-like_sf"/>
</dbReference>
<dbReference type="GO" id="GO:0000976">
    <property type="term" value="F:transcription cis-regulatory region binding"/>
    <property type="evidence" value="ECO:0007669"/>
    <property type="project" value="TreeGrafter"/>
</dbReference>
<proteinExistence type="predicted"/>
<dbReference type="RefSeq" id="WP_204000712.1">
    <property type="nucleotide sequence ID" value="NZ_BOPG01000044.1"/>
</dbReference>
<dbReference type="PANTHER" id="PTHR30055:SF148">
    <property type="entry name" value="TETR-FAMILY TRANSCRIPTIONAL REGULATOR"/>
    <property type="match status" value="1"/>
</dbReference>
<evidence type="ECO:0000256" key="1">
    <source>
        <dbReference type="ARBA" id="ARBA00023015"/>
    </source>
</evidence>
<dbReference type="InterPro" id="IPR011075">
    <property type="entry name" value="TetR_C"/>
</dbReference>
<dbReference type="PANTHER" id="PTHR30055">
    <property type="entry name" value="HTH-TYPE TRANSCRIPTIONAL REGULATOR RUTR"/>
    <property type="match status" value="1"/>
</dbReference>
<sequence length="204" mass="22094">MLDDRPAPGTVRPRGRTERVRAAVLAATRAELEAHGYPALTMERVAEAAGVAKSTVYRRWRDPVGLLAELLDDVTPTAVPLLDTGSIDVDLRGLAMGIYRFYSDPVWRSILLGLIAAGVHDPRAAGALRDFFRVRNEHAAESVRHAVERGELPADTDPVDVIRALGAPFYYRMLVTHEPLDEAVAERAAAAAIAAAKAGTHSIR</sequence>
<keyword evidence="7" id="KW-1185">Reference proteome</keyword>
<dbReference type="SUPFAM" id="SSF48498">
    <property type="entry name" value="Tetracyclin repressor-like, C-terminal domain"/>
    <property type="match status" value="1"/>
</dbReference>
<evidence type="ECO:0000256" key="2">
    <source>
        <dbReference type="ARBA" id="ARBA00023125"/>
    </source>
</evidence>